<protein>
    <submittedName>
        <fullName evidence="2">Uncharacterized protein</fullName>
    </submittedName>
</protein>
<dbReference type="AlphaFoldDB" id="A0A0H2ZSI5"/>
<sequence>MLWCRHRTSPVWLPLWAAALGPRWPHGSKRDRGHPSREPDLPWMCAGAGAVTG</sequence>
<reference evidence="2 3" key="1">
    <citation type="submission" date="2006-10" db="EMBL/GenBank/DDBJ databases">
        <authorList>
            <person name="Fleischmann R.D."/>
            <person name="Dodson R.J."/>
            <person name="Haft D.H."/>
            <person name="Merkel J.S."/>
            <person name="Nelson W.C."/>
            <person name="Fraser C.M."/>
        </authorList>
    </citation>
    <scope>NUCLEOTIDE SEQUENCE [LARGE SCALE GENOMIC DNA]</scope>
    <source>
        <strain evidence="2 3">104</strain>
    </source>
</reference>
<gene>
    <name evidence="2" type="ordered locus">MAV_2274</name>
</gene>
<proteinExistence type="predicted"/>
<dbReference type="EMBL" id="CP000479">
    <property type="protein sequence ID" value="ABK65346.1"/>
    <property type="molecule type" value="Genomic_DNA"/>
</dbReference>
<feature type="region of interest" description="Disordered" evidence="1">
    <location>
        <begin position="24"/>
        <end position="43"/>
    </location>
</feature>
<feature type="compositionally biased region" description="Basic and acidic residues" evidence="1">
    <location>
        <begin position="28"/>
        <end position="40"/>
    </location>
</feature>
<organism evidence="2 3">
    <name type="scientific">Mycobacterium avium (strain 104)</name>
    <dbReference type="NCBI Taxonomy" id="243243"/>
    <lineage>
        <taxon>Bacteria</taxon>
        <taxon>Bacillati</taxon>
        <taxon>Actinomycetota</taxon>
        <taxon>Actinomycetes</taxon>
        <taxon>Mycobacteriales</taxon>
        <taxon>Mycobacteriaceae</taxon>
        <taxon>Mycobacterium</taxon>
        <taxon>Mycobacterium avium complex (MAC)</taxon>
    </lineage>
</organism>
<name>A0A0H2ZSI5_MYCA1</name>
<accession>A0A0H2ZSI5</accession>
<dbReference type="KEGG" id="mav:MAV_2274"/>
<evidence type="ECO:0000313" key="3">
    <source>
        <dbReference type="Proteomes" id="UP000001574"/>
    </source>
</evidence>
<evidence type="ECO:0000256" key="1">
    <source>
        <dbReference type="SAM" id="MobiDB-lite"/>
    </source>
</evidence>
<evidence type="ECO:0000313" key="2">
    <source>
        <dbReference type="EMBL" id="ABK65346.1"/>
    </source>
</evidence>
<dbReference type="HOGENOM" id="CLU_3063603_0_0_11"/>
<dbReference type="Proteomes" id="UP000001574">
    <property type="component" value="Chromosome"/>
</dbReference>